<sequence>MLTISINKTFVRPTSKNSGEFWIGALWNRVSNKERNFDNKKAGITKVSRLFLIKVVDYLLVGMA</sequence>
<gene>
    <name evidence="1" type="ORF">PbJCM13498_10930</name>
</gene>
<name>A0A5M4AWC3_9BACT</name>
<dbReference type="AlphaFoldDB" id="A0A5M4AWC3"/>
<evidence type="ECO:0000313" key="1">
    <source>
        <dbReference type="EMBL" id="GET32230.1"/>
    </source>
</evidence>
<comment type="caution">
    <text evidence="1">The sequence shown here is derived from an EMBL/GenBank/DDBJ whole genome shotgun (WGS) entry which is preliminary data.</text>
</comment>
<dbReference type="Proteomes" id="UP000391834">
    <property type="component" value="Unassembled WGS sequence"/>
</dbReference>
<dbReference type="EMBL" id="BLAX01000001">
    <property type="protein sequence ID" value="GET32230.1"/>
    <property type="molecule type" value="Genomic_DNA"/>
</dbReference>
<proteinExistence type="predicted"/>
<reference evidence="1 2" key="1">
    <citation type="submission" date="2019-10" db="EMBL/GenBank/DDBJ databases">
        <title>Prolixibacter strains distinguished by the presence of nitrate reductase genes were adept at nitrate-dependent anaerobic corrosion of metallic iron and carbon steel.</title>
        <authorList>
            <person name="Iino T."/>
            <person name="Shono N."/>
            <person name="Ito K."/>
            <person name="Nakamura R."/>
            <person name="Sueoka K."/>
            <person name="Harayama S."/>
            <person name="Ohkuma M."/>
        </authorList>
    </citation>
    <scope>NUCLEOTIDE SEQUENCE [LARGE SCALE GENOMIC DNA]</scope>
    <source>
        <strain evidence="1 2">JCM 13498</strain>
    </source>
</reference>
<protein>
    <submittedName>
        <fullName evidence="1">Uncharacterized protein</fullName>
    </submittedName>
</protein>
<accession>A0A5M4AWC3</accession>
<evidence type="ECO:0000313" key="2">
    <source>
        <dbReference type="Proteomes" id="UP000391834"/>
    </source>
</evidence>
<keyword evidence="2" id="KW-1185">Reference proteome</keyword>
<organism evidence="1 2">
    <name type="scientific">Prolixibacter bellariivorans</name>
    <dbReference type="NCBI Taxonomy" id="314319"/>
    <lineage>
        <taxon>Bacteria</taxon>
        <taxon>Pseudomonadati</taxon>
        <taxon>Bacteroidota</taxon>
        <taxon>Bacteroidia</taxon>
        <taxon>Marinilabiliales</taxon>
        <taxon>Prolixibacteraceae</taxon>
        <taxon>Prolixibacter</taxon>
    </lineage>
</organism>